<reference evidence="3 4" key="1">
    <citation type="submission" date="2022-06" db="EMBL/GenBank/DDBJ databases">
        <title>Isolation of gut microbiota from human fecal samples.</title>
        <authorList>
            <person name="Pamer E.G."/>
            <person name="Barat B."/>
            <person name="Waligurski E."/>
            <person name="Medina S."/>
            <person name="Paddock L."/>
            <person name="Mostad J."/>
        </authorList>
    </citation>
    <scope>NUCLEOTIDE SEQUENCE [LARGE SCALE GENOMIC DNA]</scope>
    <source>
        <strain evidence="3 4">DFI.9.90</strain>
    </source>
</reference>
<evidence type="ECO:0000256" key="1">
    <source>
        <dbReference type="ARBA" id="ARBA00023239"/>
    </source>
</evidence>
<dbReference type="GeneID" id="95756444"/>
<dbReference type="SUPFAM" id="SSF52016">
    <property type="entry name" value="LeuD/IlvD-like"/>
    <property type="match status" value="1"/>
</dbReference>
<dbReference type="GO" id="GO:0016829">
    <property type="term" value="F:lyase activity"/>
    <property type="evidence" value="ECO:0007669"/>
    <property type="project" value="UniProtKB-KW"/>
</dbReference>
<comment type="caution">
    <text evidence="3">The sequence shown here is derived from an EMBL/GenBank/DDBJ whole genome shotgun (WGS) entry which is preliminary data.</text>
</comment>
<keyword evidence="1" id="KW-0456">Lyase</keyword>
<organism evidence="3 4">
    <name type="scientific">Cloacibacillus evryensis</name>
    <dbReference type="NCBI Taxonomy" id="508460"/>
    <lineage>
        <taxon>Bacteria</taxon>
        <taxon>Thermotogati</taxon>
        <taxon>Synergistota</taxon>
        <taxon>Synergistia</taxon>
        <taxon>Synergistales</taxon>
        <taxon>Synergistaceae</taxon>
        <taxon>Cloacibacillus</taxon>
    </lineage>
</organism>
<keyword evidence="4" id="KW-1185">Reference proteome</keyword>
<dbReference type="AlphaFoldDB" id="A0AAW5K279"/>
<protein>
    <submittedName>
        <fullName evidence="3">DUF126 domain-containing protein</fullName>
    </submittedName>
</protein>
<accession>A0AAW5K279</accession>
<feature type="domain" description="Phosphomevalonate dehydratase small subunit-like" evidence="2">
    <location>
        <begin position="33"/>
        <end position="108"/>
    </location>
</feature>
<evidence type="ECO:0000313" key="4">
    <source>
        <dbReference type="Proteomes" id="UP001205919"/>
    </source>
</evidence>
<dbReference type="Proteomes" id="UP001205919">
    <property type="component" value="Unassembled WGS sequence"/>
</dbReference>
<dbReference type="RefSeq" id="WP_008711962.1">
    <property type="nucleotide sequence ID" value="NZ_CABKQM010000008.1"/>
</dbReference>
<evidence type="ECO:0000259" key="2">
    <source>
        <dbReference type="Pfam" id="PF01989"/>
    </source>
</evidence>
<sequence>MDEKLIASLTGRALIDGKVEGRAMVLPDSIAGWSGITSEGLIIEKDNIHRGESVAGMILVVPGGKGSVGWSCHFTALKANGHSPKGWVLKNVDTRVGVALVTTNTPAVCVKQPDPFSVIHDGDRLVIDGEKGTVEVWRKN</sequence>
<gene>
    <name evidence="3" type="ORF">NE630_00295</name>
</gene>
<dbReference type="Gene3D" id="3.50.30.10">
    <property type="entry name" value="Phosphohistidine domain"/>
    <property type="match status" value="1"/>
</dbReference>
<evidence type="ECO:0000313" key="3">
    <source>
        <dbReference type="EMBL" id="MCQ4812858.1"/>
    </source>
</evidence>
<dbReference type="Pfam" id="PF01989">
    <property type="entry name" value="AcnX_swivel_put"/>
    <property type="match status" value="1"/>
</dbReference>
<dbReference type="InterPro" id="IPR002840">
    <property type="entry name" value="PMDh-S-like_dom"/>
</dbReference>
<proteinExistence type="predicted"/>
<name>A0AAW5K279_9BACT</name>
<dbReference type="EMBL" id="JANFYT010000001">
    <property type="protein sequence ID" value="MCQ4812858.1"/>
    <property type="molecule type" value="Genomic_DNA"/>
</dbReference>